<feature type="chain" id="PRO_5029599604" description="Sorl1p" evidence="1">
    <location>
        <begin position="23"/>
        <end position="260"/>
    </location>
</feature>
<name>A0A7J6KTW5_PERCH</name>
<organism evidence="2 3">
    <name type="scientific">Perkinsus chesapeaki</name>
    <name type="common">Clam parasite</name>
    <name type="synonym">Perkinsus andrewsi</name>
    <dbReference type="NCBI Taxonomy" id="330153"/>
    <lineage>
        <taxon>Eukaryota</taxon>
        <taxon>Sar</taxon>
        <taxon>Alveolata</taxon>
        <taxon>Perkinsozoa</taxon>
        <taxon>Perkinsea</taxon>
        <taxon>Perkinsida</taxon>
        <taxon>Perkinsidae</taxon>
        <taxon>Perkinsus</taxon>
    </lineage>
</organism>
<keyword evidence="3" id="KW-1185">Reference proteome</keyword>
<protein>
    <recommendedName>
        <fullName evidence="4">Sorl1p</fullName>
    </recommendedName>
</protein>
<keyword evidence="1" id="KW-0732">Signal</keyword>
<proteinExistence type="predicted"/>
<dbReference type="EMBL" id="JAAPAO010001181">
    <property type="protein sequence ID" value="KAF4650783.1"/>
    <property type="molecule type" value="Genomic_DNA"/>
</dbReference>
<accession>A0A7J6KTW5</accession>
<evidence type="ECO:0000256" key="1">
    <source>
        <dbReference type="SAM" id="SignalP"/>
    </source>
</evidence>
<feature type="signal peptide" evidence="1">
    <location>
        <begin position="1"/>
        <end position="22"/>
    </location>
</feature>
<reference evidence="2 3" key="1">
    <citation type="submission" date="2020-04" db="EMBL/GenBank/DDBJ databases">
        <title>Perkinsus chesapeaki whole genome sequence.</title>
        <authorList>
            <person name="Bogema D.R."/>
        </authorList>
    </citation>
    <scope>NUCLEOTIDE SEQUENCE [LARGE SCALE GENOMIC DNA]</scope>
    <source>
        <strain evidence="2">ATCC PRA-425</strain>
    </source>
</reference>
<dbReference type="SUPFAM" id="SSF63829">
    <property type="entry name" value="Calcium-dependent phosphotriesterase"/>
    <property type="match status" value="1"/>
</dbReference>
<comment type="caution">
    <text evidence="2">The sequence shown here is derived from an EMBL/GenBank/DDBJ whole genome shotgun (WGS) entry which is preliminary data.</text>
</comment>
<dbReference type="OrthoDB" id="432699at2759"/>
<evidence type="ECO:0000313" key="2">
    <source>
        <dbReference type="EMBL" id="KAF4650783.1"/>
    </source>
</evidence>
<dbReference type="AlphaFoldDB" id="A0A7J6KTW5"/>
<evidence type="ECO:0000313" key="3">
    <source>
        <dbReference type="Proteomes" id="UP000591131"/>
    </source>
</evidence>
<evidence type="ECO:0008006" key="4">
    <source>
        <dbReference type="Google" id="ProtNLM"/>
    </source>
</evidence>
<gene>
    <name evidence="2" type="ORF">FOL47_000871</name>
</gene>
<sequence>MGLATCFLLVVLQNALYASAQADWCQTHQAAVIYSKETMGEGFLPEGGVRMVDFAFDDYGDWYVAGEEKATGDYKVWRVHYSGKTTDVVFTNRTESIDVYHQGEGAIFVFAIVDNEIRMYGTPGNTVPPLEGEYKVIRRADDRYEFTGLGFDRSSHFLFASDKKNNQVYRYNPSTPGFEQRRAAGHRDGKAIDDDTHLYQPLAVKYARGDLYILQGPVENARLVDSDLTLQMLLKTIFTIEALMTQSISTVRIGHVTILF</sequence>
<dbReference type="Proteomes" id="UP000591131">
    <property type="component" value="Unassembled WGS sequence"/>
</dbReference>